<dbReference type="AlphaFoldDB" id="A0A6L9QZA5"/>
<dbReference type="EMBL" id="JAAGLI010001252">
    <property type="protein sequence ID" value="NEA29913.1"/>
    <property type="molecule type" value="Genomic_DNA"/>
</dbReference>
<dbReference type="InterPro" id="IPR046280">
    <property type="entry name" value="DUF6313"/>
</dbReference>
<dbReference type="Pfam" id="PF19832">
    <property type="entry name" value="DUF6313"/>
    <property type="match status" value="1"/>
</dbReference>
<evidence type="ECO:0000256" key="1">
    <source>
        <dbReference type="SAM" id="Phobius"/>
    </source>
</evidence>
<keyword evidence="1" id="KW-0812">Transmembrane</keyword>
<accession>A0A6L9QZA5</accession>
<organism evidence="2 3">
    <name type="scientific">Actinomadura bangladeshensis</name>
    <dbReference type="NCBI Taxonomy" id="453573"/>
    <lineage>
        <taxon>Bacteria</taxon>
        <taxon>Bacillati</taxon>
        <taxon>Actinomycetota</taxon>
        <taxon>Actinomycetes</taxon>
        <taxon>Streptosporangiales</taxon>
        <taxon>Thermomonosporaceae</taxon>
        <taxon>Actinomadura</taxon>
    </lineage>
</organism>
<comment type="caution">
    <text evidence="2">The sequence shown here is derived from an EMBL/GenBank/DDBJ whole genome shotgun (WGS) entry which is preliminary data.</text>
</comment>
<feature type="transmembrane region" description="Helical" evidence="1">
    <location>
        <begin position="86"/>
        <end position="108"/>
    </location>
</feature>
<evidence type="ECO:0000313" key="2">
    <source>
        <dbReference type="EMBL" id="NEA29913.1"/>
    </source>
</evidence>
<sequence length="245" mass="27556">MPTSPPRREGPAAIRRLFRTRKSLSGFTQWFIGAGICLLALFAAAFWLAYLDRGFREAYQILLSMDPPWNKVEGNISASRWHPLSWFASVVGWAAIPAITGGAAGYIISKRIDGYTHTFALEIFQRRRTKVRDKLRLPPAIPWIKRWPVQLDDAPDATIAAQWLATRTAFVDFLVQVAHGGDWRKAQKHWEIVVANYLNSPEFSGMGRRRKLASSTGAALMLLELVIINSGTCFVCDVHDDPTFI</sequence>
<reference evidence="2 3" key="1">
    <citation type="submission" date="2020-01" db="EMBL/GenBank/DDBJ databases">
        <title>Insect and environment-associated Actinomycetes.</title>
        <authorList>
            <person name="Currrie C."/>
            <person name="Chevrette M."/>
            <person name="Carlson C."/>
            <person name="Stubbendieck R."/>
            <person name="Wendt-Pienkowski E."/>
        </authorList>
    </citation>
    <scope>NUCLEOTIDE SEQUENCE [LARGE SCALE GENOMIC DNA]</scope>
    <source>
        <strain evidence="2 3">SID10258</strain>
    </source>
</reference>
<name>A0A6L9QZA5_9ACTN</name>
<dbReference type="RefSeq" id="WP_163064566.1">
    <property type="nucleotide sequence ID" value="NZ_JAAGLI010001252.1"/>
</dbReference>
<dbReference type="Proteomes" id="UP000475532">
    <property type="component" value="Unassembled WGS sequence"/>
</dbReference>
<keyword evidence="1" id="KW-0472">Membrane</keyword>
<feature type="transmembrane region" description="Helical" evidence="1">
    <location>
        <begin position="24"/>
        <end position="50"/>
    </location>
</feature>
<evidence type="ECO:0000313" key="3">
    <source>
        <dbReference type="Proteomes" id="UP000475532"/>
    </source>
</evidence>
<protein>
    <submittedName>
        <fullName evidence="2">Uncharacterized protein</fullName>
    </submittedName>
</protein>
<proteinExistence type="predicted"/>
<keyword evidence="1" id="KW-1133">Transmembrane helix</keyword>
<gene>
    <name evidence="2" type="ORF">G3I70_46550</name>
</gene>